<feature type="transmembrane region" description="Helical" evidence="5">
    <location>
        <begin position="30"/>
        <end position="46"/>
    </location>
</feature>
<dbReference type="PANTHER" id="PTHR43019:SF23">
    <property type="entry name" value="PROTEASE DO-LIKE 5, CHLOROPLASTIC"/>
    <property type="match status" value="1"/>
</dbReference>
<dbReference type="GO" id="GO:0006508">
    <property type="term" value="P:proteolysis"/>
    <property type="evidence" value="ECO:0007669"/>
    <property type="project" value="UniProtKB-KW"/>
</dbReference>
<evidence type="ECO:0000256" key="1">
    <source>
        <dbReference type="ARBA" id="ARBA00004141"/>
    </source>
</evidence>
<dbReference type="InterPro" id="IPR003825">
    <property type="entry name" value="Colicin-V_CvpA"/>
</dbReference>
<dbReference type="Pfam" id="PF02674">
    <property type="entry name" value="Colicin_V"/>
    <property type="match status" value="1"/>
</dbReference>
<keyword evidence="4 5" id="KW-0472">Membrane</keyword>
<comment type="subcellular location">
    <subcellularLocation>
        <location evidence="1">Membrane</location>
        <topology evidence="1">Multi-pass membrane protein</topology>
    </subcellularLocation>
</comment>
<evidence type="ECO:0000256" key="3">
    <source>
        <dbReference type="ARBA" id="ARBA00022989"/>
    </source>
</evidence>
<keyword evidence="6" id="KW-0645">Protease</keyword>
<dbReference type="InterPro" id="IPR047680">
    <property type="entry name" value="MarP-like"/>
</dbReference>
<dbReference type="InterPro" id="IPR043504">
    <property type="entry name" value="Peptidase_S1_PA_chymotrypsin"/>
</dbReference>
<keyword evidence="2 5" id="KW-0812">Transmembrane</keyword>
<feature type="transmembrane region" description="Helical" evidence="5">
    <location>
        <begin position="6"/>
        <end position="23"/>
    </location>
</feature>
<dbReference type="GO" id="GO:0008233">
    <property type="term" value="F:peptidase activity"/>
    <property type="evidence" value="ECO:0007669"/>
    <property type="project" value="UniProtKB-KW"/>
</dbReference>
<evidence type="ECO:0000256" key="2">
    <source>
        <dbReference type="ARBA" id="ARBA00022692"/>
    </source>
</evidence>
<dbReference type="PRINTS" id="PR00834">
    <property type="entry name" value="PROTEASES2C"/>
</dbReference>
<dbReference type="NCBIfam" id="NF033740">
    <property type="entry name" value="MarP_fam_protase"/>
    <property type="match status" value="1"/>
</dbReference>
<keyword evidence="3 5" id="KW-1133">Transmembrane helix</keyword>
<organism evidence="6 7">
    <name type="scientific">Terrabacter ginsenosidimutans</name>
    <dbReference type="NCBI Taxonomy" id="490575"/>
    <lineage>
        <taxon>Bacteria</taxon>
        <taxon>Bacillati</taxon>
        <taxon>Actinomycetota</taxon>
        <taxon>Actinomycetes</taxon>
        <taxon>Micrococcales</taxon>
        <taxon>Intrasporangiaceae</taxon>
        <taxon>Terrabacter</taxon>
    </lineage>
</organism>
<evidence type="ECO:0000313" key="6">
    <source>
        <dbReference type="EMBL" id="GAA3707151.1"/>
    </source>
</evidence>
<keyword evidence="7" id="KW-1185">Reference proteome</keyword>
<dbReference type="EMBL" id="BAABDC010000003">
    <property type="protein sequence ID" value="GAA3707151.1"/>
    <property type="molecule type" value="Genomic_DNA"/>
</dbReference>
<dbReference type="Gene3D" id="2.40.10.10">
    <property type="entry name" value="Trypsin-like serine proteases"/>
    <property type="match status" value="2"/>
</dbReference>
<evidence type="ECO:0000313" key="7">
    <source>
        <dbReference type="Proteomes" id="UP001501468"/>
    </source>
</evidence>
<dbReference type="Pfam" id="PF13365">
    <property type="entry name" value="Trypsin_2"/>
    <property type="match status" value="1"/>
</dbReference>
<proteinExistence type="predicted"/>
<dbReference type="RefSeq" id="WP_344946635.1">
    <property type="nucleotide sequence ID" value="NZ_BAABDC010000003.1"/>
</dbReference>
<dbReference type="InterPro" id="IPR009003">
    <property type="entry name" value="Peptidase_S1_PA"/>
</dbReference>
<comment type="caution">
    <text evidence="6">The sequence shown here is derived from an EMBL/GenBank/DDBJ whole genome shotgun (WGS) entry which is preliminary data.</text>
</comment>
<feature type="transmembrane region" description="Helical" evidence="5">
    <location>
        <begin position="105"/>
        <end position="127"/>
    </location>
</feature>
<dbReference type="PANTHER" id="PTHR43019">
    <property type="entry name" value="SERINE ENDOPROTEASE DEGS"/>
    <property type="match status" value="1"/>
</dbReference>
<name>A0ABP7DM55_9MICO</name>
<feature type="transmembrane region" description="Helical" evidence="5">
    <location>
        <begin position="66"/>
        <end position="84"/>
    </location>
</feature>
<reference evidence="7" key="1">
    <citation type="journal article" date="2019" name="Int. J. Syst. Evol. Microbiol.">
        <title>The Global Catalogue of Microorganisms (GCM) 10K type strain sequencing project: providing services to taxonomists for standard genome sequencing and annotation.</title>
        <authorList>
            <consortium name="The Broad Institute Genomics Platform"/>
            <consortium name="The Broad Institute Genome Sequencing Center for Infectious Disease"/>
            <person name="Wu L."/>
            <person name="Ma J."/>
        </authorList>
    </citation>
    <scope>NUCLEOTIDE SEQUENCE [LARGE SCALE GENOMIC DNA]</scope>
    <source>
        <strain evidence="7">JCM 17125</strain>
    </source>
</reference>
<dbReference type="InterPro" id="IPR001940">
    <property type="entry name" value="Peptidase_S1C"/>
</dbReference>
<evidence type="ECO:0000256" key="5">
    <source>
        <dbReference type="SAM" id="Phobius"/>
    </source>
</evidence>
<gene>
    <name evidence="6" type="ORF">GCM10022399_24810</name>
</gene>
<keyword evidence="6" id="KW-0378">Hydrolase</keyword>
<protein>
    <submittedName>
        <fullName evidence="6">MarP family serine protease</fullName>
    </submittedName>
</protein>
<evidence type="ECO:0000256" key="4">
    <source>
        <dbReference type="ARBA" id="ARBA00023136"/>
    </source>
</evidence>
<dbReference type="Proteomes" id="UP001501468">
    <property type="component" value="Unassembled WGS sequence"/>
</dbReference>
<accession>A0ABP7DM55</accession>
<sequence>MSGSVVLDIALVLLLLAYGFSGYRQGLIQSVCSLVGFFAFAMFAVWQLPELLARWPAVADDDRTRVLVLLLGVVAFGWLGQYLGSLLGSRIRRSVGQTSLRRADSVLGAVVVTLAASLIIWFIGGALRTAGNPALSKAMAESKVLQVVNSVVPEETGQVFASFRGFLSSQGFPQVFGGGLSPEPITPVQEPDPSVAQSQAIRAAGRSVVKVTTQSQSCQRGQEGTGWVLSPGRIVTNAHVVAGADEVRVQGGDQTLRARVVIFDSRRDLAVLSVPGLLLPPLPLGGELKRGDSAAVPGYPLDGPYHVVSARVRAQLDARGLDIYGRERVVREIYSLAATVQPGNSGGPLLDTNGQVVGVIFAKSLEDAATGYALTLAEAKPVLDEAASAGAEVDTGACVAG</sequence>
<dbReference type="SUPFAM" id="SSF50494">
    <property type="entry name" value="Trypsin-like serine proteases"/>
    <property type="match status" value="1"/>
</dbReference>